<keyword evidence="2" id="KW-1185">Reference proteome</keyword>
<gene>
    <name evidence="1" type="ORF">FIU01_08635</name>
</gene>
<sequence length="123" mass="13666">MADSDTKVVVNFREDTSSSVSYETAEALKERVGASSMEDLIHRALVNLINATEISYPPDDGFPTIQQFAAIARIAPQDIEVQLISSLFNDFNEQKTCGSESQLEELLSGVTEENKHDLIDMRK</sequence>
<evidence type="ECO:0000313" key="2">
    <source>
        <dbReference type="Proteomes" id="UP000311008"/>
    </source>
</evidence>
<dbReference type="EMBL" id="CP040946">
    <property type="protein sequence ID" value="QDC44589.1"/>
    <property type="molecule type" value="Genomic_DNA"/>
</dbReference>
<proteinExistence type="predicted"/>
<evidence type="ECO:0000313" key="1">
    <source>
        <dbReference type="EMBL" id="QDC44589.1"/>
    </source>
</evidence>
<dbReference type="AlphaFoldDB" id="A0A5B8CTN1"/>
<protein>
    <submittedName>
        <fullName evidence="1">Uncharacterized protein</fullName>
    </submittedName>
</protein>
<accession>A0A5B8CTN1</accession>
<reference evidence="2" key="1">
    <citation type="journal article" date="2019" name="ISME J.">
        <title>Evolution in action: habitat transition from sediment to the pelagial leads to genome streamlining in Methylophilaceae.</title>
        <authorList>
            <person name="Salcher M."/>
            <person name="Schaefle D."/>
            <person name="Kaspar M."/>
            <person name="Neuenschwander S.M."/>
            <person name="Ghai R."/>
        </authorList>
    </citation>
    <scope>NUCLEOTIDE SEQUENCE [LARGE SCALE GENOMIC DNA]</scope>
    <source>
        <strain evidence="2">MMS-M-51</strain>
    </source>
</reference>
<dbReference type="Proteomes" id="UP000311008">
    <property type="component" value="Chromosome"/>
</dbReference>
<dbReference type="KEGG" id="mmec:FIU01_08635"/>
<organism evidence="1 2">
    <name type="scientific">Methylophilus medardicus</name>
    <dbReference type="NCBI Taxonomy" id="2588534"/>
    <lineage>
        <taxon>Bacteria</taxon>
        <taxon>Pseudomonadati</taxon>
        <taxon>Pseudomonadota</taxon>
        <taxon>Betaproteobacteria</taxon>
        <taxon>Nitrosomonadales</taxon>
        <taxon>Methylophilaceae</taxon>
        <taxon>Methylophilus</taxon>
    </lineage>
</organism>
<dbReference type="RefSeq" id="WP_140003919.1">
    <property type="nucleotide sequence ID" value="NZ_CP040946.1"/>
</dbReference>
<name>A0A5B8CTN1_9PROT</name>